<name>A0ACC5VSG3_9GAMM</name>
<evidence type="ECO:0000313" key="1">
    <source>
        <dbReference type="EMBL" id="MBZ5486910.1"/>
    </source>
</evidence>
<reference evidence="1" key="1">
    <citation type="submission" date="2020-06" db="EMBL/GenBank/DDBJ databases">
        <title>Whole Genome Sequence of Halomonas aquamarina MB598.</title>
        <authorList>
            <person name="Pervaiz M."/>
            <person name="Fariq A."/>
            <person name="Yasmin A."/>
            <person name="Welch M."/>
        </authorList>
    </citation>
    <scope>NUCLEOTIDE SEQUENCE</scope>
    <source>
        <strain evidence="1">MB598</strain>
    </source>
</reference>
<organism evidence="1 2">
    <name type="scientific">Vreelandella aquamarina</name>
    <dbReference type="NCBI Taxonomy" id="77097"/>
    <lineage>
        <taxon>Bacteria</taxon>
        <taxon>Pseudomonadati</taxon>
        <taxon>Pseudomonadota</taxon>
        <taxon>Gammaproteobacteria</taxon>
        <taxon>Oceanospirillales</taxon>
        <taxon>Halomonadaceae</taxon>
        <taxon>Vreelandella</taxon>
    </lineage>
</organism>
<evidence type="ECO:0000313" key="2">
    <source>
        <dbReference type="Proteomes" id="UP001319846"/>
    </source>
</evidence>
<comment type="caution">
    <text evidence="1">The sequence shown here is derived from an EMBL/GenBank/DDBJ whole genome shotgun (WGS) entry which is preliminary data.</text>
</comment>
<dbReference type="EMBL" id="JABYQT010000002">
    <property type="protein sequence ID" value="MBZ5486910.1"/>
    <property type="molecule type" value="Genomic_DNA"/>
</dbReference>
<protein>
    <submittedName>
        <fullName evidence="1">DUF2213 domain-containing protein</fullName>
    </submittedName>
</protein>
<gene>
    <name evidence="1" type="ORF">HW452_05160</name>
</gene>
<dbReference type="Proteomes" id="UP001319846">
    <property type="component" value="Unassembled WGS sequence"/>
</dbReference>
<sequence>MTTKHAHIVTRVNASQIKKETINGEPHYRIPSATLPDDCVMNGGLYSAAEIEASYKGLEGTPAPLGHPKVGNQFIPARSPHAINKHWIGAWNENVRREGGRVLLDKVVNIRVANQTAEGRELIQAIEKQEPIHTSTGLELEIKMANGESKGKRYTWSAHNMQFDHDAILIGEPGAATPAEGVGMFVNAAGHEAEVLQANVEFTGDEEYEITAAAEHILRLADRAEQREQNKGRLDKLVTVIKSAFGGAQSESSQTTTANAAAPEGDMTKEELISAMNEAMKPFGEKLDTLTANQKEQGDAITELKTNADEQKRAANAATDEKLKALGFDDEDLKGMTANAKAKVLAKQAPAPVGFHINTAFGGAPTEDTNTLPE</sequence>
<keyword evidence="2" id="KW-1185">Reference proteome</keyword>
<proteinExistence type="predicted"/>
<accession>A0ACC5VSG3</accession>